<dbReference type="EMBL" id="BSDY01000003">
    <property type="protein sequence ID" value="GLI55386.1"/>
    <property type="molecule type" value="Genomic_DNA"/>
</dbReference>
<organism evidence="2 3">
    <name type="scientific">Propionigenium maris DSM 9537</name>
    <dbReference type="NCBI Taxonomy" id="1123000"/>
    <lineage>
        <taxon>Bacteria</taxon>
        <taxon>Fusobacteriati</taxon>
        <taxon>Fusobacteriota</taxon>
        <taxon>Fusobacteriia</taxon>
        <taxon>Fusobacteriales</taxon>
        <taxon>Fusobacteriaceae</taxon>
        <taxon>Propionigenium</taxon>
    </lineage>
</organism>
<accession>A0A9W6GKF2</accession>
<dbReference type="Proteomes" id="UP001144471">
    <property type="component" value="Unassembled WGS sequence"/>
</dbReference>
<name>A0A9W6GKF2_9FUSO</name>
<dbReference type="InterPro" id="IPR002589">
    <property type="entry name" value="Macro_dom"/>
</dbReference>
<dbReference type="Gene3D" id="3.40.220.10">
    <property type="entry name" value="Leucine Aminopeptidase, subunit E, domain 1"/>
    <property type="match status" value="1"/>
</dbReference>
<protein>
    <submittedName>
        <fullName evidence="2">RNase III inhibitor</fullName>
    </submittedName>
</protein>
<dbReference type="RefSeq" id="WP_281833802.1">
    <property type="nucleotide sequence ID" value="NZ_BSDY01000003.1"/>
</dbReference>
<dbReference type="PROSITE" id="PS51154">
    <property type="entry name" value="MACRO"/>
    <property type="match status" value="1"/>
</dbReference>
<proteinExistence type="predicted"/>
<dbReference type="InterPro" id="IPR043472">
    <property type="entry name" value="Macro_dom-like"/>
</dbReference>
<evidence type="ECO:0000313" key="3">
    <source>
        <dbReference type="Proteomes" id="UP001144471"/>
    </source>
</evidence>
<sequence>MKKKLDIVMGDLVKQEVEVIVNSSSTTLLEGGAVDSAIREVCGQEIEEECRSLNGCPIGQVKVTKAYNMTASQIIHTASPIWRGGFFNEEKLLAASYWNSLNTALELNATTIAFPSISTGTRNFPLEKASHIAVETIYNFLREYGDRMEMVYLVCYDSLTYESYKKAYLLYLNKSA</sequence>
<feature type="domain" description="Macro" evidence="1">
    <location>
        <begin position="1"/>
        <end position="172"/>
    </location>
</feature>
<dbReference type="SMART" id="SM00506">
    <property type="entry name" value="A1pp"/>
    <property type="match status" value="1"/>
</dbReference>
<gene>
    <name evidence="2" type="ORF">PM10SUCC1_09000</name>
</gene>
<keyword evidence="3" id="KW-1185">Reference proteome</keyword>
<comment type="caution">
    <text evidence="2">The sequence shown here is derived from an EMBL/GenBank/DDBJ whole genome shotgun (WGS) entry which is preliminary data.</text>
</comment>
<dbReference type="SUPFAM" id="SSF52949">
    <property type="entry name" value="Macro domain-like"/>
    <property type="match status" value="1"/>
</dbReference>
<dbReference type="Pfam" id="PF01661">
    <property type="entry name" value="Macro"/>
    <property type="match status" value="1"/>
</dbReference>
<dbReference type="AlphaFoldDB" id="A0A9W6GKF2"/>
<dbReference type="PANTHER" id="PTHR11106">
    <property type="entry name" value="GANGLIOSIDE INDUCED DIFFERENTIATION ASSOCIATED PROTEIN 2-RELATED"/>
    <property type="match status" value="1"/>
</dbReference>
<dbReference type="PANTHER" id="PTHR11106:SF27">
    <property type="entry name" value="MACRO DOMAIN-CONTAINING PROTEIN"/>
    <property type="match status" value="1"/>
</dbReference>
<evidence type="ECO:0000313" key="2">
    <source>
        <dbReference type="EMBL" id="GLI55386.1"/>
    </source>
</evidence>
<evidence type="ECO:0000259" key="1">
    <source>
        <dbReference type="PROSITE" id="PS51154"/>
    </source>
</evidence>
<reference evidence="2" key="1">
    <citation type="submission" date="2022-12" db="EMBL/GenBank/DDBJ databases">
        <title>Reference genome sequencing for broad-spectrum identification of bacterial and archaeal isolates by mass spectrometry.</title>
        <authorList>
            <person name="Sekiguchi Y."/>
            <person name="Tourlousse D.M."/>
        </authorList>
    </citation>
    <scope>NUCLEOTIDE SEQUENCE</scope>
    <source>
        <strain evidence="2">10succ1</strain>
    </source>
</reference>